<keyword evidence="3 6" id="KW-0687">Ribonucleoprotein</keyword>
<protein>
    <recommendedName>
        <fullName evidence="4">Small ribosomal subunit protein uS17</fullName>
    </recommendedName>
    <alternativeName>
        <fullName evidence="5">40S ribosomal protein S11</fullName>
    </alternativeName>
</protein>
<reference key="1">
    <citation type="journal article" date="2019" name="Genes (Basel)">
        <title>A High-Quality De novo Genome Assembly from a Single Mosquito Using PacBio Sequencing.</title>
        <authorList>
            <person name="Kingan S.B."/>
            <person name="Heaton H."/>
            <person name="Cudini J."/>
            <person name="Lambert C.C."/>
            <person name="Baybayan P."/>
            <person name="Galvin B.D."/>
            <person name="Durbin R."/>
            <person name="Korlach J."/>
            <person name="Lawniczak M.K.N."/>
        </authorList>
    </citation>
    <scope>NUCLEOTIDE SEQUENCE [LARGE SCALE GENOMIC DNA]</scope>
    <source>
        <strain>Mali-NIH</strain>
    </source>
</reference>
<dbReference type="Pfam" id="PF00366">
    <property type="entry name" value="Ribosomal_S17"/>
    <property type="match status" value="1"/>
</dbReference>
<keyword evidence="8" id="KW-1185">Reference proteome</keyword>
<dbReference type="PRINTS" id="PR00973">
    <property type="entry name" value="RIBOSOMALS17"/>
</dbReference>
<dbReference type="Proteomes" id="UP001105220">
    <property type="component" value="Unplaced"/>
</dbReference>
<dbReference type="VEuPathDB" id="VectorBase:ACMO_006690"/>
<dbReference type="InterPro" id="IPR012340">
    <property type="entry name" value="NA-bd_OB-fold"/>
</dbReference>
<proteinExistence type="inferred from homology"/>
<evidence type="ECO:0000256" key="6">
    <source>
        <dbReference type="RuleBase" id="RU003872"/>
    </source>
</evidence>
<accession>A0A6E8W636</accession>
<dbReference type="PROSITE" id="PS00056">
    <property type="entry name" value="RIBOSOMAL_S17"/>
    <property type="match status" value="1"/>
</dbReference>
<evidence type="ECO:0000313" key="8">
    <source>
        <dbReference type="Proteomes" id="UP001105220"/>
    </source>
</evidence>
<dbReference type="PANTHER" id="PTHR10744">
    <property type="entry name" value="40S RIBOSOMAL PROTEIN S11 FAMILY MEMBER"/>
    <property type="match status" value="1"/>
</dbReference>
<comment type="similarity">
    <text evidence="1 6">Belongs to the universal ribosomal protein uS17 family.</text>
</comment>
<evidence type="ECO:0000313" key="7">
    <source>
        <dbReference type="EnsemblMetazoa" id="ACON012798-PA"/>
    </source>
</evidence>
<dbReference type="Gene3D" id="2.40.50.1000">
    <property type="match status" value="1"/>
</dbReference>
<dbReference type="EnsemblMetazoa" id="ACON012798-RA">
    <property type="protein sequence ID" value="ACON012798-PA"/>
    <property type="gene ID" value="ACON012798"/>
</dbReference>
<dbReference type="InterPro" id="IPR000266">
    <property type="entry name" value="Ribosomal_uS17"/>
</dbReference>
<evidence type="ECO:0000256" key="3">
    <source>
        <dbReference type="ARBA" id="ARBA00023274"/>
    </source>
</evidence>
<dbReference type="GO" id="GO:0022627">
    <property type="term" value="C:cytosolic small ribosomal subunit"/>
    <property type="evidence" value="ECO:0007669"/>
    <property type="project" value="TreeGrafter"/>
</dbReference>
<dbReference type="InterPro" id="IPR019979">
    <property type="entry name" value="Ribosomal_uS17_CS"/>
</dbReference>
<keyword evidence="2 6" id="KW-0689">Ribosomal protein</keyword>
<dbReference type="GO" id="GO:0006412">
    <property type="term" value="P:translation"/>
    <property type="evidence" value="ECO:0007669"/>
    <property type="project" value="InterPro"/>
</dbReference>
<organism evidence="7 8">
    <name type="scientific">Anopheles coluzzii</name>
    <name type="common">African malaria mosquito</name>
    <dbReference type="NCBI Taxonomy" id="1518534"/>
    <lineage>
        <taxon>Eukaryota</taxon>
        <taxon>Metazoa</taxon>
        <taxon>Ecdysozoa</taxon>
        <taxon>Arthropoda</taxon>
        <taxon>Hexapoda</taxon>
        <taxon>Insecta</taxon>
        <taxon>Pterygota</taxon>
        <taxon>Neoptera</taxon>
        <taxon>Endopterygota</taxon>
        <taxon>Diptera</taxon>
        <taxon>Nematocera</taxon>
        <taxon>Culicoidea</taxon>
        <taxon>Culicidae</taxon>
        <taxon>Anophelinae</taxon>
        <taxon>Anopheles</taxon>
    </lineage>
</organism>
<dbReference type="SUPFAM" id="SSF50249">
    <property type="entry name" value="Nucleic acid-binding proteins"/>
    <property type="match status" value="1"/>
</dbReference>
<evidence type="ECO:0000256" key="4">
    <source>
        <dbReference type="ARBA" id="ARBA00035164"/>
    </source>
</evidence>
<dbReference type="PANTHER" id="PTHR10744:SF9">
    <property type="entry name" value="40S RIBOSOMAL PROTEIN S11-RELATED"/>
    <property type="match status" value="1"/>
</dbReference>
<dbReference type="VEuPathDB" id="VectorBase:ACON012798"/>
<sequence length="50" mass="5560">MSVHLSPCFRDVEAGDIVTVGECRPLSKTVRFNVLKVSKMAGSKKKFSKF</sequence>
<reference evidence="7" key="2">
    <citation type="submission" date="2020-05" db="UniProtKB">
        <authorList>
            <consortium name="EnsemblMetazoa"/>
        </authorList>
    </citation>
    <scope>IDENTIFICATION</scope>
    <source>
        <strain evidence="7">Ngousso</strain>
    </source>
</reference>
<name>A0A6E8W636_ANOCL</name>
<dbReference type="VEuPathDB" id="VectorBase:ACON2_040525"/>
<dbReference type="GO" id="GO:0003735">
    <property type="term" value="F:structural constituent of ribosome"/>
    <property type="evidence" value="ECO:0007669"/>
    <property type="project" value="InterPro"/>
</dbReference>
<evidence type="ECO:0000256" key="2">
    <source>
        <dbReference type="ARBA" id="ARBA00022980"/>
    </source>
</evidence>
<evidence type="ECO:0000256" key="5">
    <source>
        <dbReference type="ARBA" id="ARBA00035471"/>
    </source>
</evidence>
<evidence type="ECO:0000256" key="1">
    <source>
        <dbReference type="ARBA" id="ARBA00010254"/>
    </source>
</evidence>
<dbReference type="AlphaFoldDB" id="A0A6E8W636"/>